<evidence type="ECO:0000259" key="7">
    <source>
        <dbReference type="Pfam" id="PF26282"/>
    </source>
</evidence>
<feature type="compositionally biased region" description="Polar residues" evidence="3">
    <location>
        <begin position="1"/>
        <end position="10"/>
    </location>
</feature>
<evidence type="ECO:0000256" key="2">
    <source>
        <dbReference type="ARBA" id="ARBA00023034"/>
    </source>
</evidence>
<feature type="compositionally biased region" description="Basic and acidic residues" evidence="3">
    <location>
        <begin position="1156"/>
        <end position="1175"/>
    </location>
</feature>
<organism evidence="8 9">
    <name type="scientific">Postia placenta MAD-698-R-SB12</name>
    <dbReference type="NCBI Taxonomy" id="670580"/>
    <lineage>
        <taxon>Eukaryota</taxon>
        <taxon>Fungi</taxon>
        <taxon>Dikarya</taxon>
        <taxon>Basidiomycota</taxon>
        <taxon>Agaricomycotina</taxon>
        <taxon>Agaricomycetes</taxon>
        <taxon>Polyporales</taxon>
        <taxon>Adustoporiaceae</taxon>
        <taxon>Rhodonia</taxon>
    </lineage>
</organism>
<comment type="subcellular location">
    <subcellularLocation>
        <location evidence="1">Golgi apparatus</location>
    </subcellularLocation>
</comment>
<accession>A0A1X6N8X8</accession>
<sequence length="1671" mass="184225">MSYQICTTASGEDEAPSEPTDRRRVVMRRYEGWGGGRKESKVLVFITSSIELPVTSKSEMPTSSGLIAANTLESFAVSDSGEAIYPFEGFYLARLRHQLGDRFQFFSEETALHALQCIHQLGFMQRLDSEPDILGDTTTPESVLSLRMIAEGIPIDQIRSLKAKEHLVRALDFQEVILVPTASNHLYHIQYQGAQSHIGVQLLNSLDYEHNSGDVLVDQLKTFLTTARLLMTLDNDPDTFIRRLTSSVMSILEADARVGNHSPHRRIGCLVRSKYHWPITRRRLGRSRVPILERNKSYMPYESTNSRIGERFDLATHEEQGDILYDKRVRDIWRMEPPAFGSLAHVRILFLPVGSIHREAYEKWAAEIRSFDHIPLGDIPADMRDERARFMPNPLANGHLHLNFQSHPPSLSHQSLGLFRPSELPLGVIGIASCSRSDSMSSILSSFRNSTAGLPSQGSIFPVAQTCFVFEENDANLDVGDRFPGLVVIPSMMGNKRVHLGTLLAGLCSQILANFATLMQSLESPLGNEYLNSTLFPTLPPTSEIPQSLEDEGRDSIPPLPSRNSQPDLGSNGMARSKVTSALKRVSTGPGLAPTRHSSLPPTPATAKKRPGAIGAASSHGRLFKVLGDLFLLAGRHQDASVWYTEAIALFKGPQDTAWQASALEGLATIPVVEAWSSNIGTISTGDREPWQDTVDKLNQATALYQKSAAPSEPETTYPILAYLFAQCVIRHTSLLFAVWCSKGWGPLAFAQMVHPGLNPYFPLPSSADANTDSNGITVTVPKPQLRPSYAEMERLTTISGISRAQIATVLAQVHGPWLLHLGARERIVILQTVAGMYGALGYMRKEAYILRELLGSVMDLVVCGREEGGAGRTATGLGIRLPSGPGNTTQGTVGVRENQRVEGNESVLRIIKHICRVHGVDLEAVKLVDFGATGGKARTEEQDVDEDQEDEMLDSHQDPFGWPELQIGIVREAIAVAEALPAIRRGDRRTVAYWAGRPIVSIEVLPLPLIRLPIQKPKSLLALSDGQSNMNPVIAGMKDPFLYNPRKTMSGQVQSILVQNEKFEVVVTLRNPFVFDLQLESLALSTSGARIESESVPVIVPANTYHPVVLTGKALEAGPLVIRGCIVQTPGGVPREYALPLSSDDDDDRRNRRRSALDTETGRSKHAGLDSRPWERARKRISKSAVASSSTPSVRYLQCTVAPEQPLLRIRRTSLTHGAVMLYDGETSFVRITLENVSSLPVDFMRLTFDDSTIAPAQQSLADGELSVFDTYETEYDLMHRAVFNWDGTGDMQRVAPGDKTTITVRCFGKVGCTSGAIHVSYGHVERETPEDSSDVLYTRQLSYPVVVTVYHMLECHAMDIVPYSTIISFASSLSDEDSDSPVVHARKALLNVGDVADWCLFTIDVRNTYGLPFEVTFERHEPGLSQKSSRMRPSLIRWGFRLCINNLSCTARLNFTKMLLSEEHISKPIPTLSDRQFVVAKSSLTSSEEKAQRELFWYREELFKAVSGRWKESGGTRSGELSLRKQRLTLPMLEALRTETARVEMSLLSYDDDRTVPVPIDPSGSKSLPPPHEFVYLQTRVTNLSASELVLTLTLSLEPAQHVLFQGTIRDVPIGRLAPGESQVADTPVVFVSGGRFDCSAEVHALGLAAPSSQVGRGQLRAVVNVEPT</sequence>
<name>A0A1X6N8X8_9APHY</name>
<evidence type="ECO:0000259" key="5">
    <source>
        <dbReference type="Pfam" id="PF26251"/>
    </source>
</evidence>
<dbReference type="STRING" id="670580.A0A1X6N8X8"/>
<reference evidence="8 9" key="1">
    <citation type="submission" date="2017-04" db="EMBL/GenBank/DDBJ databases">
        <title>Genome Sequence of the Model Brown-Rot Fungus Postia placenta SB12.</title>
        <authorList>
            <consortium name="DOE Joint Genome Institute"/>
            <person name="Gaskell J."/>
            <person name="Kersten P."/>
            <person name="Larrondo L.F."/>
            <person name="Canessa P."/>
            <person name="Martinez D."/>
            <person name="Hibbett D."/>
            <person name="Schmoll M."/>
            <person name="Kubicek C.P."/>
            <person name="Martinez A.T."/>
            <person name="Yadav J."/>
            <person name="Master E."/>
            <person name="Magnuson J.K."/>
            <person name="James T."/>
            <person name="Yaver D."/>
            <person name="Berka R."/>
            <person name="Labutti K."/>
            <person name="Lipzen A."/>
            <person name="Aerts A."/>
            <person name="Barry K."/>
            <person name="Henrissat B."/>
            <person name="Blanchette R."/>
            <person name="Grigoriev I."/>
            <person name="Cullen D."/>
        </authorList>
    </citation>
    <scope>NUCLEOTIDE SEQUENCE [LARGE SCALE GENOMIC DNA]</scope>
    <source>
        <strain evidence="8 9">MAD-698-R-SB12</strain>
    </source>
</reference>
<dbReference type="Pfam" id="PF26251">
    <property type="entry name" value="TPR_TRAPPC9-Trs120"/>
    <property type="match status" value="1"/>
</dbReference>
<feature type="region of interest" description="Disordered" evidence="3">
    <location>
        <begin position="1"/>
        <end position="21"/>
    </location>
</feature>
<evidence type="ECO:0000256" key="3">
    <source>
        <dbReference type="SAM" id="MobiDB-lite"/>
    </source>
</evidence>
<feature type="domain" description="Trs120/TRAPPC9 third Ig-like" evidence="7">
    <location>
        <begin position="1356"/>
        <end position="1539"/>
    </location>
</feature>
<dbReference type="InterPro" id="IPR058565">
    <property type="entry name" value="Ig_TRAPPC9_Trs120_1st"/>
</dbReference>
<dbReference type="InterPro" id="IPR058567">
    <property type="entry name" value="Ig_TRAPPC9_Trs120_3rd"/>
</dbReference>
<feature type="region of interest" description="Disordered" evidence="3">
    <location>
        <begin position="1137"/>
        <end position="1175"/>
    </location>
</feature>
<dbReference type="GO" id="GO:0005802">
    <property type="term" value="C:trans-Golgi network"/>
    <property type="evidence" value="ECO:0007669"/>
    <property type="project" value="TreeGrafter"/>
</dbReference>
<dbReference type="Pfam" id="PF26280">
    <property type="entry name" value="Ig_TRAPPC9-Trs120_2nd"/>
    <property type="match status" value="1"/>
</dbReference>
<gene>
    <name evidence="8" type="ORF">POSPLADRAFT_1135091</name>
</gene>
<dbReference type="InterPro" id="IPR058564">
    <property type="entry name" value="TPR_TRAPPC9_Trs120"/>
</dbReference>
<feature type="domain" description="Trs120/TRAPPC9 first Ig-like" evidence="6">
    <location>
        <begin position="1000"/>
        <end position="1204"/>
    </location>
</feature>
<dbReference type="InterPro" id="IPR058563">
    <property type="entry name" value="Trs120_TRAPPC9_N"/>
</dbReference>
<dbReference type="PANTHER" id="PTHR21512">
    <property type="entry name" value="TRAFFICKING PROTEIN PARTICLE COMPLEX SUBUNIT 9"/>
    <property type="match status" value="1"/>
</dbReference>
<keyword evidence="2" id="KW-0333">Golgi apparatus</keyword>
<dbReference type="PANTHER" id="PTHR21512:SF5">
    <property type="entry name" value="TRAFFICKING PROTEIN PARTICLE COMPLEX SUBUNIT 9"/>
    <property type="match status" value="1"/>
</dbReference>
<dbReference type="InterPro" id="IPR013935">
    <property type="entry name" value="Trs120_TRAPPC9"/>
</dbReference>
<evidence type="ECO:0000259" key="6">
    <source>
        <dbReference type="Pfam" id="PF26254"/>
    </source>
</evidence>
<feature type="region of interest" description="Disordered" evidence="3">
    <location>
        <begin position="541"/>
        <end position="613"/>
    </location>
</feature>
<dbReference type="RefSeq" id="XP_024341828.1">
    <property type="nucleotide sequence ID" value="XM_024484543.1"/>
</dbReference>
<dbReference type="OrthoDB" id="27962at2759"/>
<protein>
    <submittedName>
        <fullName evidence="8">Uncharacterized protein</fullName>
    </submittedName>
</protein>
<dbReference type="Proteomes" id="UP000194127">
    <property type="component" value="Unassembled WGS sequence"/>
</dbReference>
<evidence type="ECO:0000313" key="9">
    <source>
        <dbReference type="Proteomes" id="UP000194127"/>
    </source>
</evidence>
<feature type="domain" description="Trs120/TRAPPC9 N-terminal" evidence="4">
    <location>
        <begin position="344"/>
        <end position="677"/>
    </location>
</feature>
<dbReference type="EMBL" id="KZ110593">
    <property type="protein sequence ID" value="OSX65034.1"/>
    <property type="molecule type" value="Genomic_DNA"/>
</dbReference>
<proteinExistence type="predicted"/>
<dbReference type="GeneID" id="36329492"/>
<keyword evidence="9" id="KW-1185">Reference proteome</keyword>
<evidence type="ECO:0000313" key="8">
    <source>
        <dbReference type="EMBL" id="OSX65034.1"/>
    </source>
</evidence>
<dbReference type="Pfam" id="PF26254">
    <property type="entry name" value="Ig_TRAPPC9-Trs120_1st"/>
    <property type="match status" value="1"/>
</dbReference>
<dbReference type="Pfam" id="PF26282">
    <property type="entry name" value="Ig_TRAPPC9-Trs120_3rd"/>
    <property type="match status" value="1"/>
</dbReference>
<evidence type="ECO:0000259" key="4">
    <source>
        <dbReference type="Pfam" id="PF08626"/>
    </source>
</evidence>
<dbReference type="Pfam" id="PF08626">
    <property type="entry name" value="TRAPPC9-Trs120"/>
    <property type="match status" value="1"/>
</dbReference>
<feature type="domain" description="Trs120/TRAPPC9 TPR region" evidence="5">
    <location>
        <begin position="698"/>
        <end position="983"/>
    </location>
</feature>
<evidence type="ECO:0000256" key="1">
    <source>
        <dbReference type="ARBA" id="ARBA00004555"/>
    </source>
</evidence>